<evidence type="ECO:0000313" key="1">
    <source>
        <dbReference type="EMBL" id="ETO04296.1"/>
    </source>
</evidence>
<name>X6LSD7_RETFI</name>
<evidence type="ECO:0000313" key="2">
    <source>
        <dbReference type="Proteomes" id="UP000023152"/>
    </source>
</evidence>
<accession>X6LSD7</accession>
<protein>
    <submittedName>
        <fullName evidence="1">Uncharacterized protein</fullName>
    </submittedName>
</protein>
<dbReference type="AlphaFoldDB" id="X6LSD7"/>
<keyword evidence="2" id="KW-1185">Reference proteome</keyword>
<feature type="non-terminal residue" evidence="1">
    <location>
        <position position="1"/>
    </location>
</feature>
<proteinExistence type="predicted"/>
<reference evidence="1 2" key="1">
    <citation type="journal article" date="2013" name="Curr. Biol.">
        <title>The Genome of the Foraminiferan Reticulomyxa filosa.</title>
        <authorList>
            <person name="Glockner G."/>
            <person name="Hulsmann N."/>
            <person name="Schleicher M."/>
            <person name="Noegel A.A."/>
            <person name="Eichinger L."/>
            <person name="Gallinger C."/>
            <person name="Pawlowski J."/>
            <person name="Sierra R."/>
            <person name="Euteneuer U."/>
            <person name="Pillet L."/>
            <person name="Moustafa A."/>
            <person name="Platzer M."/>
            <person name="Groth M."/>
            <person name="Szafranski K."/>
            <person name="Schliwa M."/>
        </authorList>
    </citation>
    <scope>NUCLEOTIDE SEQUENCE [LARGE SCALE GENOMIC DNA]</scope>
</reference>
<comment type="caution">
    <text evidence="1">The sequence shown here is derived from an EMBL/GenBank/DDBJ whole genome shotgun (WGS) entry which is preliminary data.</text>
</comment>
<gene>
    <name evidence="1" type="ORF">RFI_33101</name>
</gene>
<sequence>KKKKNMSIKKDNRHDLVFVMIAEEAMEDRVDTATLDLSTMAIGAARQLIAMILEEAEADADGNEYNEYSDQANEQEDTLNNPNLLPWAKEEAFVEQVYIQQQQMQQQKFESEYFEKSRHSTRASNRRGRGGRFASGHFGRRKHYRFHPRGKNTRFPVTPFQADLTIPKIILVHEKRQRIGLQITVFSIFFF</sequence>
<dbReference type="EMBL" id="ASPP01029557">
    <property type="protein sequence ID" value="ETO04296.1"/>
    <property type="molecule type" value="Genomic_DNA"/>
</dbReference>
<dbReference type="Proteomes" id="UP000023152">
    <property type="component" value="Unassembled WGS sequence"/>
</dbReference>
<organism evidence="1 2">
    <name type="scientific">Reticulomyxa filosa</name>
    <dbReference type="NCBI Taxonomy" id="46433"/>
    <lineage>
        <taxon>Eukaryota</taxon>
        <taxon>Sar</taxon>
        <taxon>Rhizaria</taxon>
        <taxon>Retaria</taxon>
        <taxon>Foraminifera</taxon>
        <taxon>Monothalamids</taxon>
        <taxon>Reticulomyxidae</taxon>
        <taxon>Reticulomyxa</taxon>
    </lineage>
</organism>